<gene>
    <name evidence="4" type="ORF">ACFQY0_00820</name>
</gene>
<dbReference type="Gene3D" id="2.60.40.790">
    <property type="match status" value="1"/>
</dbReference>
<evidence type="ECO:0000256" key="2">
    <source>
        <dbReference type="RuleBase" id="RU003616"/>
    </source>
</evidence>
<dbReference type="InterPro" id="IPR002068">
    <property type="entry name" value="A-crystallin/Hsp20_dom"/>
</dbReference>
<dbReference type="EMBL" id="JBHTBS010000001">
    <property type="protein sequence ID" value="MFC7335702.1"/>
    <property type="molecule type" value="Genomic_DNA"/>
</dbReference>
<proteinExistence type="inferred from homology"/>
<feature type="domain" description="SHSP" evidence="3">
    <location>
        <begin position="22"/>
        <end position="131"/>
    </location>
</feature>
<name>A0ABW2L2J9_9BACT</name>
<comment type="similarity">
    <text evidence="1 2">Belongs to the small heat shock protein (HSP20) family.</text>
</comment>
<organism evidence="4 5">
    <name type="scientific">Haloferula chungangensis</name>
    <dbReference type="NCBI Taxonomy" id="1048331"/>
    <lineage>
        <taxon>Bacteria</taxon>
        <taxon>Pseudomonadati</taxon>
        <taxon>Verrucomicrobiota</taxon>
        <taxon>Verrucomicrobiia</taxon>
        <taxon>Verrucomicrobiales</taxon>
        <taxon>Verrucomicrobiaceae</taxon>
        <taxon>Haloferula</taxon>
    </lineage>
</organism>
<evidence type="ECO:0000313" key="5">
    <source>
        <dbReference type="Proteomes" id="UP001596472"/>
    </source>
</evidence>
<accession>A0ABW2L2J9</accession>
<dbReference type="RefSeq" id="WP_379708082.1">
    <property type="nucleotide sequence ID" value="NZ_JBHTBS010000001.1"/>
</dbReference>
<evidence type="ECO:0000259" key="3">
    <source>
        <dbReference type="PROSITE" id="PS01031"/>
    </source>
</evidence>
<keyword evidence="5" id="KW-1185">Reference proteome</keyword>
<dbReference type="Proteomes" id="UP001596472">
    <property type="component" value="Unassembled WGS sequence"/>
</dbReference>
<evidence type="ECO:0000256" key="1">
    <source>
        <dbReference type="PROSITE-ProRule" id="PRU00285"/>
    </source>
</evidence>
<reference evidence="5" key="1">
    <citation type="journal article" date="2019" name="Int. J. Syst. Evol. Microbiol.">
        <title>The Global Catalogue of Microorganisms (GCM) 10K type strain sequencing project: providing services to taxonomists for standard genome sequencing and annotation.</title>
        <authorList>
            <consortium name="The Broad Institute Genomics Platform"/>
            <consortium name="The Broad Institute Genome Sequencing Center for Infectious Disease"/>
            <person name="Wu L."/>
            <person name="Ma J."/>
        </authorList>
    </citation>
    <scope>NUCLEOTIDE SEQUENCE [LARGE SCALE GENOMIC DNA]</scope>
    <source>
        <strain evidence="5">CGMCC 4.1467</strain>
    </source>
</reference>
<dbReference type="InterPro" id="IPR008978">
    <property type="entry name" value="HSP20-like_chaperone"/>
</dbReference>
<protein>
    <submittedName>
        <fullName evidence="4">Hsp20/alpha crystallin family protein</fullName>
    </submittedName>
</protein>
<dbReference type="Pfam" id="PF00011">
    <property type="entry name" value="HSP20"/>
    <property type="match status" value="1"/>
</dbReference>
<dbReference type="PROSITE" id="PS01031">
    <property type="entry name" value="SHSP"/>
    <property type="match status" value="1"/>
</dbReference>
<sequence length="131" mass="14337">MNNDTTCCETDGCNTAVAEKTETTIRYTEPTWSADRHDQGVDLEITLPGVKKEDLNLEVLSRHLQLEAKRAAQENSGKLIYGQPGPEGYRLKLRLGDTLDGSALKASLADGILKVSIPLTESAQPRKVEIN</sequence>
<dbReference type="SUPFAM" id="SSF49764">
    <property type="entry name" value="HSP20-like chaperones"/>
    <property type="match status" value="1"/>
</dbReference>
<comment type="caution">
    <text evidence="4">The sequence shown here is derived from an EMBL/GenBank/DDBJ whole genome shotgun (WGS) entry which is preliminary data.</text>
</comment>
<evidence type="ECO:0000313" key="4">
    <source>
        <dbReference type="EMBL" id="MFC7335702.1"/>
    </source>
</evidence>
<dbReference type="CDD" id="cd06464">
    <property type="entry name" value="ACD_sHsps-like"/>
    <property type="match status" value="1"/>
</dbReference>